<dbReference type="AlphaFoldDB" id="A0A1Q2KX70"/>
<keyword evidence="1" id="KW-0472">Membrane</keyword>
<dbReference type="KEGG" id="pmar:B0X71_06715"/>
<dbReference type="EMBL" id="CP019640">
    <property type="protein sequence ID" value="AQQ52808.1"/>
    <property type="molecule type" value="Genomic_DNA"/>
</dbReference>
<accession>A0A1Q2KX70</accession>
<feature type="transmembrane region" description="Helical" evidence="1">
    <location>
        <begin position="36"/>
        <end position="55"/>
    </location>
</feature>
<dbReference type="RefSeq" id="WP_077588687.1">
    <property type="nucleotide sequence ID" value="NZ_CP019640.1"/>
</dbReference>
<evidence type="ECO:0000313" key="2">
    <source>
        <dbReference type="EMBL" id="AQQ52808.1"/>
    </source>
</evidence>
<keyword evidence="3" id="KW-1185">Reference proteome</keyword>
<organism evidence="2 3">
    <name type="scientific">Planococcus lenghuensis</name>
    <dbReference type="NCBI Taxonomy" id="2213202"/>
    <lineage>
        <taxon>Bacteria</taxon>
        <taxon>Bacillati</taxon>
        <taxon>Bacillota</taxon>
        <taxon>Bacilli</taxon>
        <taxon>Bacillales</taxon>
        <taxon>Caryophanaceae</taxon>
        <taxon>Planococcus</taxon>
    </lineage>
</organism>
<dbReference type="InterPro" id="IPR025618">
    <property type="entry name" value="YtpI"/>
</dbReference>
<keyword evidence="1" id="KW-1133">Transmembrane helix</keyword>
<sequence>MLLFVFIITVSAVFYFYYKTRQFRSHLPIQKNWYKSKAGTALGIFLLAFGINQLFLDPTAAVYIIAGVFIILGLMMSYTNWNAARHYGNFVEEEKRINP</sequence>
<evidence type="ECO:0000313" key="3">
    <source>
        <dbReference type="Proteomes" id="UP000188184"/>
    </source>
</evidence>
<reference evidence="2 3" key="1">
    <citation type="submission" date="2017-02" db="EMBL/GenBank/DDBJ databases">
        <title>The complete genomic sequence of a novel cold adapted crude oil-degrading bacterium Planococcus qaidamina Y42.</title>
        <authorList>
            <person name="Yang R."/>
        </authorList>
    </citation>
    <scope>NUCLEOTIDE SEQUENCE [LARGE SCALE GENOMIC DNA]</scope>
    <source>
        <strain evidence="2 3">Y42</strain>
    </source>
</reference>
<evidence type="ECO:0000256" key="1">
    <source>
        <dbReference type="SAM" id="Phobius"/>
    </source>
</evidence>
<proteinExistence type="predicted"/>
<evidence type="ECO:0008006" key="4">
    <source>
        <dbReference type="Google" id="ProtNLM"/>
    </source>
</evidence>
<feature type="transmembrane region" description="Helical" evidence="1">
    <location>
        <begin position="62"/>
        <end position="81"/>
    </location>
</feature>
<protein>
    <recommendedName>
        <fullName evidence="4">YtpI-like protein</fullName>
    </recommendedName>
</protein>
<keyword evidence="1" id="KW-0812">Transmembrane</keyword>
<name>A0A1Q2KX70_9BACL</name>
<dbReference type="OrthoDB" id="2453019at2"/>
<dbReference type="Pfam" id="PF14007">
    <property type="entry name" value="YtpI"/>
    <property type="match status" value="1"/>
</dbReference>
<dbReference type="Proteomes" id="UP000188184">
    <property type="component" value="Chromosome"/>
</dbReference>
<gene>
    <name evidence="2" type="ORF">B0X71_06715</name>
</gene>